<dbReference type="STRING" id="6313.A0A158P9A0"/>
<dbReference type="WBParaSite" id="ACAC_0000800001-mRNA-1">
    <property type="protein sequence ID" value="ACAC_0000800001-mRNA-1"/>
    <property type="gene ID" value="ACAC_0000800001"/>
</dbReference>
<dbReference type="InterPro" id="IPR050534">
    <property type="entry name" value="Coronavir_polyprotein_1ab"/>
</dbReference>
<comment type="similarity">
    <text evidence="1">Belongs to the DNA2/NAM7 helicase family.</text>
</comment>
<evidence type="ECO:0000313" key="9">
    <source>
        <dbReference type="WBParaSite" id="ACAC_0000800001-mRNA-1"/>
    </source>
</evidence>
<name>A0A158P9A0_ANGCA</name>
<dbReference type="PANTHER" id="PTHR43788:SF8">
    <property type="entry name" value="DNA-BINDING PROTEIN SMUBP-2"/>
    <property type="match status" value="1"/>
</dbReference>
<dbReference type="Pfam" id="PF13087">
    <property type="entry name" value="AAA_12"/>
    <property type="match status" value="1"/>
</dbReference>
<dbReference type="GO" id="GO:0016787">
    <property type="term" value="F:hydrolase activity"/>
    <property type="evidence" value="ECO:0007669"/>
    <property type="project" value="UniProtKB-KW"/>
</dbReference>
<protein>
    <submittedName>
        <fullName evidence="9">AAA domain-containing protein</fullName>
    </submittedName>
</protein>
<accession>A0A158P9A0</accession>
<keyword evidence="3" id="KW-0378">Hydrolase</keyword>
<dbReference type="InterPro" id="IPR027417">
    <property type="entry name" value="P-loop_NTPase"/>
</dbReference>
<keyword evidence="2" id="KW-0547">Nucleotide-binding</keyword>
<keyword evidence="5" id="KW-0067">ATP-binding</keyword>
<dbReference type="AlphaFoldDB" id="A0A158P9A0"/>
<dbReference type="Pfam" id="PF13086">
    <property type="entry name" value="AAA_11"/>
    <property type="match status" value="2"/>
</dbReference>
<keyword evidence="4" id="KW-0347">Helicase</keyword>
<dbReference type="Proteomes" id="UP000035642">
    <property type="component" value="Unassembled WGS sequence"/>
</dbReference>
<sequence>MVCPICHGSIGAAERLGIYENSRASPWHGAPHNSIILDMSDRIQPLQDDQVASGSAALLRQKMYKPHQWLGQPTPHARKNGVPKIASKNERILLAIPQKKPIGGKPNICRSFTSVDGLTGYSCSKDYTQLFSIGRHEKLKKRKDSLAGYPPEFRAKLQLWPKLLQAEIDESVSHLKQLREVKELSELEERGLLIASLRLRSDELHPITGRTVILKRVFLAHLSDRSKVFRAGTPATIRDAKTLEEIAECVILASDRKDVKVKVRHSNALAELNSDTEYILTLSQSSGALHSVKDFFLKNKVVGTAGVDLLGYAFRAKIMPSIHNDRMITGLSSDLNDNQRRAVSAALNKRRPFVIIQGPPGTGKTRVVAEIVKQLCNRKLKTLVCAPSNVAVDKVMSEVMKLFSRIYCNENSTSEMDDEAAQGSEPIAWTAIAQAKRCILTGDHAQLPCTVLSPAYVCSDFLSFTFKDFARQGNLQVSLMERLVNEFSNQNINQLLTVQYRMNEKIMHWSSKEFYDSRLVASEEVSKITLSDISLIADTSKLNSPLVMINTDLDKRHGDRFYKEVSFQMSYKNPGEQ</sequence>
<dbReference type="InterPro" id="IPR041679">
    <property type="entry name" value="DNA2/NAM7-like_C"/>
</dbReference>
<evidence type="ECO:0000313" key="8">
    <source>
        <dbReference type="Proteomes" id="UP000035642"/>
    </source>
</evidence>
<dbReference type="InterPro" id="IPR041677">
    <property type="entry name" value="DNA2/NAM7_AAA_11"/>
</dbReference>
<feature type="domain" description="DNA2/NAM7 helicase helicase" evidence="6">
    <location>
        <begin position="335"/>
        <end position="401"/>
    </location>
</feature>
<dbReference type="GO" id="GO:0005524">
    <property type="term" value="F:ATP binding"/>
    <property type="evidence" value="ECO:0007669"/>
    <property type="project" value="UniProtKB-KW"/>
</dbReference>
<feature type="domain" description="DNA2/NAM7 helicase-like C-terminal" evidence="7">
    <location>
        <begin position="475"/>
        <end position="576"/>
    </location>
</feature>
<evidence type="ECO:0000256" key="4">
    <source>
        <dbReference type="ARBA" id="ARBA00022806"/>
    </source>
</evidence>
<organism evidence="8 9">
    <name type="scientific">Angiostrongylus cantonensis</name>
    <name type="common">Rat lungworm</name>
    <dbReference type="NCBI Taxonomy" id="6313"/>
    <lineage>
        <taxon>Eukaryota</taxon>
        <taxon>Metazoa</taxon>
        <taxon>Ecdysozoa</taxon>
        <taxon>Nematoda</taxon>
        <taxon>Chromadorea</taxon>
        <taxon>Rhabditida</taxon>
        <taxon>Rhabditina</taxon>
        <taxon>Rhabditomorpha</taxon>
        <taxon>Strongyloidea</taxon>
        <taxon>Metastrongylidae</taxon>
        <taxon>Angiostrongylus</taxon>
    </lineage>
</organism>
<evidence type="ECO:0000259" key="7">
    <source>
        <dbReference type="Pfam" id="PF13087"/>
    </source>
</evidence>
<dbReference type="PANTHER" id="PTHR43788">
    <property type="entry name" value="DNA2/NAM7 HELICASE FAMILY MEMBER"/>
    <property type="match status" value="1"/>
</dbReference>
<dbReference type="SUPFAM" id="SSF52540">
    <property type="entry name" value="P-loop containing nucleoside triphosphate hydrolases"/>
    <property type="match status" value="1"/>
</dbReference>
<reference evidence="9" key="2">
    <citation type="submission" date="2016-04" db="UniProtKB">
        <authorList>
            <consortium name="WormBaseParasite"/>
        </authorList>
    </citation>
    <scope>IDENTIFICATION</scope>
</reference>
<feature type="domain" description="DNA2/NAM7 helicase helicase" evidence="6">
    <location>
        <begin position="418"/>
        <end position="453"/>
    </location>
</feature>
<dbReference type="Gene3D" id="3.40.50.300">
    <property type="entry name" value="P-loop containing nucleotide triphosphate hydrolases"/>
    <property type="match status" value="3"/>
</dbReference>
<dbReference type="GO" id="GO:0043139">
    <property type="term" value="F:5'-3' DNA helicase activity"/>
    <property type="evidence" value="ECO:0007669"/>
    <property type="project" value="TreeGrafter"/>
</dbReference>
<evidence type="ECO:0000256" key="2">
    <source>
        <dbReference type="ARBA" id="ARBA00022741"/>
    </source>
</evidence>
<keyword evidence="8" id="KW-1185">Reference proteome</keyword>
<evidence type="ECO:0000256" key="1">
    <source>
        <dbReference type="ARBA" id="ARBA00007913"/>
    </source>
</evidence>
<evidence type="ECO:0000259" key="6">
    <source>
        <dbReference type="Pfam" id="PF13086"/>
    </source>
</evidence>
<evidence type="ECO:0000256" key="5">
    <source>
        <dbReference type="ARBA" id="ARBA00022840"/>
    </source>
</evidence>
<reference evidence="8" key="1">
    <citation type="submission" date="2012-09" db="EMBL/GenBank/DDBJ databases">
        <authorList>
            <person name="Martin A.A."/>
        </authorList>
    </citation>
    <scope>NUCLEOTIDE SEQUENCE</scope>
</reference>
<proteinExistence type="inferred from homology"/>
<evidence type="ECO:0000256" key="3">
    <source>
        <dbReference type="ARBA" id="ARBA00022801"/>
    </source>
</evidence>